<evidence type="ECO:0000256" key="11">
    <source>
        <dbReference type="PIRSR" id="PIRSR602401-1"/>
    </source>
</evidence>
<evidence type="ECO:0000256" key="6">
    <source>
        <dbReference type="ARBA" id="ARBA00022989"/>
    </source>
</evidence>
<dbReference type="SUPFAM" id="SSF48264">
    <property type="entry name" value="Cytochrome P450"/>
    <property type="match status" value="1"/>
</dbReference>
<keyword evidence="3 11" id="KW-0349">Heme</keyword>
<evidence type="ECO:0000256" key="13">
    <source>
        <dbReference type="SAM" id="MobiDB-lite"/>
    </source>
</evidence>
<dbReference type="GO" id="GO:0016020">
    <property type="term" value="C:membrane"/>
    <property type="evidence" value="ECO:0007669"/>
    <property type="project" value="UniProtKB-SubCell"/>
</dbReference>
<gene>
    <name evidence="14" type="ORF">Prudu_002611</name>
</gene>
<dbReference type="GO" id="GO:0005506">
    <property type="term" value="F:iron ion binding"/>
    <property type="evidence" value="ECO:0007669"/>
    <property type="project" value="InterPro"/>
</dbReference>
<dbReference type="PROSITE" id="PS00086">
    <property type="entry name" value="CYTOCHROME_P450"/>
    <property type="match status" value="1"/>
</dbReference>
<evidence type="ECO:0000256" key="8">
    <source>
        <dbReference type="ARBA" id="ARBA00023004"/>
    </source>
</evidence>
<evidence type="ECO:0000256" key="2">
    <source>
        <dbReference type="ARBA" id="ARBA00010617"/>
    </source>
</evidence>
<reference evidence="14" key="1">
    <citation type="journal article" date="2019" name="Science">
        <title>Mutation of a bHLH transcription factor allowed almond domestication.</title>
        <authorList>
            <person name="Sanchez-Perez R."/>
            <person name="Pavan S."/>
            <person name="Mazzeo R."/>
            <person name="Moldovan C."/>
            <person name="Aiese Cigliano R."/>
            <person name="Del Cueto J."/>
            <person name="Ricciardi F."/>
            <person name="Lotti C."/>
            <person name="Ricciardi L."/>
            <person name="Dicenta F."/>
            <person name="Lopez-Marques R.L."/>
            <person name="Lindberg Moller B."/>
        </authorList>
    </citation>
    <scope>NUCLEOTIDE SEQUENCE</scope>
</reference>
<keyword evidence="6" id="KW-1133">Transmembrane helix</keyword>
<keyword evidence="10" id="KW-0472">Membrane</keyword>
<dbReference type="PANTHER" id="PTHR24282">
    <property type="entry name" value="CYTOCHROME P450 FAMILY MEMBER"/>
    <property type="match status" value="1"/>
</dbReference>
<dbReference type="InterPro" id="IPR017972">
    <property type="entry name" value="Cyt_P450_CS"/>
</dbReference>
<organism evidence="14">
    <name type="scientific">Prunus dulcis</name>
    <name type="common">Almond</name>
    <name type="synonym">Amygdalus dulcis</name>
    <dbReference type="NCBI Taxonomy" id="3755"/>
    <lineage>
        <taxon>Eukaryota</taxon>
        <taxon>Viridiplantae</taxon>
        <taxon>Streptophyta</taxon>
        <taxon>Embryophyta</taxon>
        <taxon>Tracheophyta</taxon>
        <taxon>Spermatophyta</taxon>
        <taxon>Magnoliopsida</taxon>
        <taxon>eudicotyledons</taxon>
        <taxon>Gunneridae</taxon>
        <taxon>Pentapetalae</taxon>
        <taxon>rosids</taxon>
        <taxon>fabids</taxon>
        <taxon>Rosales</taxon>
        <taxon>Rosaceae</taxon>
        <taxon>Amygdaloideae</taxon>
        <taxon>Amygdaleae</taxon>
        <taxon>Prunus</taxon>
    </lineage>
</organism>
<dbReference type="InterPro" id="IPR001128">
    <property type="entry name" value="Cyt_P450"/>
</dbReference>
<proteinExistence type="inferred from homology"/>
<comment type="similarity">
    <text evidence="2 12">Belongs to the cytochrome P450 family.</text>
</comment>
<dbReference type="InterPro" id="IPR036396">
    <property type="entry name" value="Cyt_P450_sf"/>
</dbReference>
<protein>
    <submittedName>
        <fullName evidence="14">Cytochrome P450 superfamily protein</fullName>
    </submittedName>
</protein>
<keyword evidence="4" id="KW-0812">Transmembrane</keyword>
<evidence type="ECO:0000256" key="3">
    <source>
        <dbReference type="ARBA" id="ARBA00022617"/>
    </source>
</evidence>
<evidence type="ECO:0000256" key="10">
    <source>
        <dbReference type="ARBA" id="ARBA00023136"/>
    </source>
</evidence>
<feature type="compositionally biased region" description="Basic residues" evidence="13">
    <location>
        <begin position="1"/>
        <end position="27"/>
    </location>
</feature>
<name>A0A4Y1QR73_PRUDU</name>
<evidence type="ECO:0000256" key="1">
    <source>
        <dbReference type="ARBA" id="ARBA00004167"/>
    </source>
</evidence>
<dbReference type="InterPro" id="IPR050665">
    <property type="entry name" value="Cytochrome_P450_Monooxygen"/>
</dbReference>
<keyword evidence="8 11" id="KW-0408">Iron</keyword>
<keyword evidence="5 11" id="KW-0479">Metal-binding</keyword>
<evidence type="ECO:0000256" key="7">
    <source>
        <dbReference type="ARBA" id="ARBA00023002"/>
    </source>
</evidence>
<dbReference type="PANTHER" id="PTHR24282:SF20">
    <property type="entry name" value="CYTOCHROME P450 CYP749A22-LIKE"/>
    <property type="match status" value="1"/>
</dbReference>
<dbReference type="GO" id="GO:0004497">
    <property type="term" value="F:monooxygenase activity"/>
    <property type="evidence" value="ECO:0007669"/>
    <property type="project" value="UniProtKB-KW"/>
</dbReference>
<dbReference type="InterPro" id="IPR002401">
    <property type="entry name" value="Cyt_P450_E_grp-I"/>
</dbReference>
<dbReference type="PRINTS" id="PR00463">
    <property type="entry name" value="EP450I"/>
</dbReference>
<feature type="region of interest" description="Disordered" evidence="13">
    <location>
        <begin position="1"/>
        <end position="31"/>
    </location>
</feature>
<dbReference type="PRINTS" id="PR00385">
    <property type="entry name" value="P450"/>
</dbReference>
<comment type="subcellular location">
    <subcellularLocation>
        <location evidence="1">Membrane</location>
        <topology evidence="1">Single-pass membrane protein</topology>
    </subcellularLocation>
</comment>
<comment type="cofactor">
    <cofactor evidence="11">
        <name>heme</name>
        <dbReference type="ChEBI" id="CHEBI:30413"/>
    </cofactor>
</comment>
<evidence type="ECO:0000256" key="12">
    <source>
        <dbReference type="RuleBase" id="RU000461"/>
    </source>
</evidence>
<keyword evidence="7 12" id="KW-0560">Oxidoreductase</keyword>
<evidence type="ECO:0000256" key="5">
    <source>
        <dbReference type="ARBA" id="ARBA00022723"/>
    </source>
</evidence>
<dbReference type="EMBL" id="AP019297">
    <property type="protein sequence ID" value="BBG94353.1"/>
    <property type="molecule type" value="Genomic_DNA"/>
</dbReference>
<dbReference type="GO" id="GO:0016705">
    <property type="term" value="F:oxidoreductase activity, acting on paired donors, with incorporation or reduction of molecular oxygen"/>
    <property type="evidence" value="ECO:0007669"/>
    <property type="project" value="InterPro"/>
</dbReference>
<dbReference type="Pfam" id="PF00067">
    <property type="entry name" value="p450"/>
    <property type="match status" value="1"/>
</dbReference>
<accession>A0A4Y1QR73</accession>
<sequence length="546" mass="63029">MATKRLVKSKKLVKEHKKKKTKKQRRATAKEEIKREQLEKMSWCREPVILLSSFLCLSLLLALVKMFEKLWWKPVRIQKLMALQGIKGPSYRLIHGNTKEISNMKKEAMSRPKSLSHDIFPQVQPHIQLWTKLYGKNYLQWHGSKAQLVITEPEICKEILNNKDGALQKTETLGYVKKLLGDGLTRSSGEKWSKLRKLANHAFHGESLKSMIPAMIASGETMLERLKNHEGKEIEVYDEFRFFTSEVISRTAFGSSYLEGKNIFEMLMKLSFLTFKNALKLRFPGISKIFKTRDEIESAELEKGIRDSVMEVIKKREKKQWLERKTVLEAHHDTNEKQRISVDDLVDECKTFYFAGQETTNSLLAWTVFLLALHRDWQEEARKEVLQLFGKQTPHPEGISKLKTMSMIINESLRLYSPVISFERKAARQVRLGNLIVPANVELQIPNLAFHHDAKFWGADVHLFKPERFSEGVAKAAKDNMVAFLPFGMGPRTCVGFNFATIEVKIALSMILQHYSFTLSPAYVHSPFHFLTVRPQHGVRVTLHPL</sequence>
<feature type="binding site" description="axial binding residue" evidence="11">
    <location>
        <position position="494"/>
    </location>
    <ligand>
        <name>heme</name>
        <dbReference type="ChEBI" id="CHEBI:30413"/>
    </ligand>
    <ligandPart>
        <name>Fe</name>
        <dbReference type="ChEBI" id="CHEBI:18248"/>
    </ligandPart>
</feature>
<dbReference type="AlphaFoldDB" id="A0A4Y1QR73"/>
<evidence type="ECO:0000256" key="4">
    <source>
        <dbReference type="ARBA" id="ARBA00022692"/>
    </source>
</evidence>
<keyword evidence="9 12" id="KW-0503">Monooxygenase</keyword>
<dbReference type="GO" id="GO:0020037">
    <property type="term" value="F:heme binding"/>
    <property type="evidence" value="ECO:0007669"/>
    <property type="project" value="InterPro"/>
</dbReference>
<evidence type="ECO:0000313" key="14">
    <source>
        <dbReference type="EMBL" id="BBG94353.1"/>
    </source>
</evidence>
<evidence type="ECO:0000256" key="9">
    <source>
        <dbReference type="ARBA" id="ARBA00023033"/>
    </source>
</evidence>
<dbReference type="Gene3D" id="1.10.630.10">
    <property type="entry name" value="Cytochrome P450"/>
    <property type="match status" value="1"/>
</dbReference>